<feature type="domain" description="ABC transporter" evidence="9">
    <location>
        <begin position="16"/>
        <end position="244"/>
    </location>
</feature>
<dbReference type="PROSITE" id="PS00211">
    <property type="entry name" value="ABC_TRANSPORTER_1"/>
    <property type="match status" value="1"/>
</dbReference>
<dbReference type="RefSeq" id="WP_354464897.1">
    <property type="nucleotide sequence ID" value="NZ_JBEWSZ010000012.1"/>
</dbReference>
<keyword evidence="4" id="KW-0997">Cell inner membrane</keyword>
<keyword evidence="5" id="KW-0547">Nucleotide-binding</keyword>
<dbReference type="EMBL" id="JBEWSZ010000012">
    <property type="protein sequence ID" value="MET2832678.1"/>
    <property type="molecule type" value="Genomic_DNA"/>
</dbReference>
<dbReference type="InterPro" id="IPR005968">
    <property type="entry name" value="Thiamine_ABC_ThiQ"/>
</dbReference>
<evidence type="ECO:0000256" key="5">
    <source>
        <dbReference type="ARBA" id="ARBA00022741"/>
    </source>
</evidence>
<evidence type="ECO:0000259" key="9">
    <source>
        <dbReference type="PROSITE" id="PS50893"/>
    </source>
</evidence>
<evidence type="ECO:0000313" key="10">
    <source>
        <dbReference type="EMBL" id="MET2832678.1"/>
    </source>
</evidence>
<sequence>MTLAKADGMIEDGTAVRLENVSFSYGDAPLVFDVGFAASKITAVMGPSGSGKSTLLNLVAGFEMPRSGRVLIGGIDVSAQPPSARPVSMVFQENNLFAHLSVEQNVGLGRSPSLRLSDADRVLIAGAIERTGLAGKEKRLPRELSGGERQRVALARVLVRDRPVLLLDEPFASLGPALRDDMLDLVAGVHADRPMTVLFVTHQPEDARRIGQNVVFLDNGSVAATGAAADFFAGAGPEVFQRYIGAGPIGAGSQDIARKRT</sequence>
<evidence type="ECO:0000256" key="1">
    <source>
        <dbReference type="ARBA" id="ARBA00005417"/>
    </source>
</evidence>
<dbReference type="Gene3D" id="3.40.50.300">
    <property type="entry name" value="P-loop containing nucleotide triphosphate hydrolases"/>
    <property type="match status" value="1"/>
</dbReference>
<keyword evidence="6 10" id="KW-0067">ATP-binding</keyword>
<gene>
    <name evidence="10" type="primary">thiQ</name>
    <name evidence="10" type="ORF">ABVQ20_37720</name>
</gene>
<evidence type="ECO:0000313" key="11">
    <source>
        <dbReference type="Proteomes" id="UP001548832"/>
    </source>
</evidence>
<organism evidence="10 11">
    <name type="scientific">Mesorhizobium shangrilense</name>
    <dbReference type="NCBI Taxonomy" id="460060"/>
    <lineage>
        <taxon>Bacteria</taxon>
        <taxon>Pseudomonadati</taxon>
        <taxon>Pseudomonadota</taxon>
        <taxon>Alphaproteobacteria</taxon>
        <taxon>Hyphomicrobiales</taxon>
        <taxon>Phyllobacteriaceae</taxon>
        <taxon>Mesorhizobium</taxon>
    </lineage>
</organism>
<keyword evidence="11" id="KW-1185">Reference proteome</keyword>
<dbReference type="PROSITE" id="PS50893">
    <property type="entry name" value="ABC_TRANSPORTER_2"/>
    <property type="match status" value="1"/>
</dbReference>
<dbReference type="Pfam" id="PF00005">
    <property type="entry name" value="ABC_tran"/>
    <property type="match status" value="1"/>
</dbReference>
<keyword evidence="7" id="KW-1278">Translocase</keyword>
<dbReference type="InterPro" id="IPR003593">
    <property type="entry name" value="AAA+_ATPase"/>
</dbReference>
<reference evidence="10 11" key="1">
    <citation type="submission" date="2024-06" db="EMBL/GenBank/DDBJ databases">
        <authorList>
            <person name="Kim D.-U."/>
        </authorList>
    </citation>
    <scope>NUCLEOTIDE SEQUENCE [LARGE SCALE GENOMIC DNA]</scope>
    <source>
        <strain evidence="10 11">KACC15460</strain>
    </source>
</reference>
<evidence type="ECO:0000256" key="6">
    <source>
        <dbReference type="ARBA" id="ARBA00022840"/>
    </source>
</evidence>
<dbReference type="InterPro" id="IPR003439">
    <property type="entry name" value="ABC_transporter-like_ATP-bd"/>
</dbReference>
<dbReference type="InterPro" id="IPR027417">
    <property type="entry name" value="P-loop_NTPase"/>
</dbReference>
<comment type="similarity">
    <text evidence="1">Belongs to the ABC transporter superfamily.</text>
</comment>
<dbReference type="InterPro" id="IPR050093">
    <property type="entry name" value="ABC_SmlMolc_Importer"/>
</dbReference>
<protein>
    <submittedName>
        <fullName evidence="10">Thiamine ABC transporter ATP-binding protein</fullName>
    </submittedName>
</protein>
<evidence type="ECO:0000256" key="4">
    <source>
        <dbReference type="ARBA" id="ARBA00022519"/>
    </source>
</evidence>
<proteinExistence type="inferred from homology"/>
<keyword evidence="8" id="KW-0472">Membrane</keyword>
<keyword evidence="2" id="KW-0813">Transport</keyword>
<name>A0ABV2DT94_9HYPH</name>
<evidence type="ECO:0000256" key="3">
    <source>
        <dbReference type="ARBA" id="ARBA00022475"/>
    </source>
</evidence>
<dbReference type="PANTHER" id="PTHR42781:SF1">
    <property type="entry name" value="THIAMINE IMPORT ATP-BINDING PROTEIN THIQ"/>
    <property type="match status" value="1"/>
</dbReference>
<dbReference type="GO" id="GO:0005524">
    <property type="term" value="F:ATP binding"/>
    <property type="evidence" value="ECO:0007669"/>
    <property type="project" value="UniProtKB-KW"/>
</dbReference>
<evidence type="ECO:0000256" key="8">
    <source>
        <dbReference type="ARBA" id="ARBA00023136"/>
    </source>
</evidence>
<evidence type="ECO:0000256" key="7">
    <source>
        <dbReference type="ARBA" id="ARBA00022967"/>
    </source>
</evidence>
<comment type="caution">
    <text evidence="10">The sequence shown here is derived from an EMBL/GenBank/DDBJ whole genome shotgun (WGS) entry which is preliminary data.</text>
</comment>
<dbReference type="PANTHER" id="PTHR42781">
    <property type="entry name" value="SPERMIDINE/PUTRESCINE IMPORT ATP-BINDING PROTEIN POTA"/>
    <property type="match status" value="1"/>
</dbReference>
<accession>A0ABV2DT94</accession>
<keyword evidence="3" id="KW-1003">Cell membrane</keyword>
<dbReference type="SMART" id="SM00382">
    <property type="entry name" value="AAA"/>
    <property type="match status" value="1"/>
</dbReference>
<dbReference type="SUPFAM" id="SSF52540">
    <property type="entry name" value="P-loop containing nucleoside triphosphate hydrolases"/>
    <property type="match status" value="1"/>
</dbReference>
<evidence type="ECO:0000256" key="2">
    <source>
        <dbReference type="ARBA" id="ARBA00022448"/>
    </source>
</evidence>
<dbReference type="InterPro" id="IPR017871">
    <property type="entry name" value="ABC_transporter-like_CS"/>
</dbReference>
<dbReference type="NCBIfam" id="TIGR01277">
    <property type="entry name" value="thiQ"/>
    <property type="match status" value="1"/>
</dbReference>
<dbReference type="Proteomes" id="UP001548832">
    <property type="component" value="Unassembled WGS sequence"/>
</dbReference>